<evidence type="ECO:0000313" key="2">
    <source>
        <dbReference type="EMBL" id="ELY42582.1"/>
    </source>
</evidence>
<organism evidence="2 3">
    <name type="scientific">Natronorubrum sulfidifaciens JCM 14089</name>
    <dbReference type="NCBI Taxonomy" id="1230460"/>
    <lineage>
        <taxon>Archaea</taxon>
        <taxon>Methanobacteriati</taxon>
        <taxon>Methanobacteriota</taxon>
        <taxon>Stenosarchaea group</taxon>
        <taxon>Halobacteria</taxon>
        <taxon>Halobacteriales</taxon>
        <taxon>Natrialbaceae</taxon>
        <taxon>Natronorubrum</taxon>
    </lineage>
</organism>
<dbReference type="Proteomes" id="UP000011661">
    <property type="component" value="Unassembled WGS sequence"/>
</dbReference>
<gene>
    <name evidence="2" type="ORF">C495_14752</name>
</gene>
<protein>
    <submittedName>
        <fullName evidence="2">Uncharacterized protein</fullName>
    </submittedName>
</protein>
<feature type="region of interest" description="Disordered" evidence="1">
    <location>
        <begin position="20"/>
        <end position="43"/>
    </location>
</feature>
<name>L9VZU0_9EURY</name>
<sequence>MCEGSFVPASRLYDVGSQTPIAHPAHQATDDDVRRALEDGGSR</sequence>
<dbReference type="STRING" id="1230460.C495_14752"/>
<dbReference type="EMBL" id="AOHX01000045">
    <property type="protein sequence ID" value="ELY42582.1"/>
    <property type="molecule type" value="Genomic_DNA"/>
</dbReference>
<proteinExistence type="predicted"/>
<dbReference type="AlphaFoldDB" id="L9VZU0"/>
<dbReference type="eggNOG" id="arCOG09088">
    <property type="taxonomic scope" value="Archaea"/>
</dbReference>
<feature type="compositionally biased region" description="Basic and acidic residues" evidence="1">
    <location>
        <begin position="28"/>
        <end position="43"/>
    </location>
</feature>
<accession>L9VZU0</accession>
<reference evidence="2 3" key="1">
    <citation type="journal article" date="2014" name="PLoS Genet.">
        <title>Phylogenetically driven sequencing of extremely halophilic archaea reveals strategies for static and dynamic osmo-response.</title>
        <authorList>
            <person name="Becker E.A."/>
            <person name="Seitzer P.M."/>
            <person name="Tritt A."/>
            <person name="Larsen D."/>
            <person name="Krusor M."/>
            <person name="Yao A.I."/>
            <person name="Wu D."/>
            <person name="Madern D."/>
            <person name="Eisen J.A."/>
            <person name="Darling A.E."/>
            <person name="Facciotti M.T."/>
        </authorList>
    </citation>
    <scope>NUCLEOTIDE SEQUENCE [LARGE SCALE GENOMIC DNA]</scope>
    <source>
        <strain evidence="2 3">JCM 14089</strain>
    </source>
</reference>
<evidence type="ECO:0000256" key="1">
    <source>
        <dbReference type="SAM" id="MobiDB-lite"/>
    </source>
</evidence>
<comment type="caution">
    <text evidence="2">The sequence shown here is derived from an EMBL/GenBank/DDBJ whole genome shotgun (WGS) entry which is preliminary data.</text>
</comment>
<evidence type="ECO:0000313" key="3">
    <source>
        <dbReference type="Proteomes" id="UP000011661"/>
    </source>
</evidence>
<keyword evidence="3" id="KW-1185">Reference proteome</keyword>